<dbReference type="STRING" id="995062.SAMN04489718_3304"/>
<dbReference type="InterPro" id="IPR036812">
    <property type="entry name" value="NAD(P)_OxRdtase_dom_sf"/>
</dbReference>
<feature type="compositionally biased region" description="Basic residues" evidence="2">
    <location>
        <begin position="237"/>
        <end position="255"/>
    </location>
</feature>
<evidence type="ECO:0000256" key="1">
    <source>
        <dbReference type="ARBA" id="ARBA00023002"/>
    </source>
</evidence>
<dbReference type="SUPFAM" id="SSF51430">
    <property type="entry name" value="NAD(P)-linked oxidoreductase"/>
    <property type="match status" value="1"/>
</dbReference>
<accession>A0A1H1FXZ6</accession>
<keyword evidence="1" id="KW-0560">Oxidoreductase</keyword>
<dbReference type="PANTHER" id="PTHR43364">
    <property type="entry name" value="NADH-SPECIFIC METHYLGLYOXAL REDUCTASE-RELATED"/>
    <property type="match status" value="1"/>
</dbReference>
<dbReference type="GO" id="GO:0016491">
    <property type="term" value="F:oxidoreductase activity"/>
    <property type="evidence" value="ECO:0007669"/>
    <property type="project" value="UniProtKB-KW"/>
</dbReference>
<evidence type="ECO:0000256" key="2">
    <source>
        <dbReference type="SAM" id="MobiDB-lite"/>
    </source>
</evidence>
<dbReference type="InterPro" id="IPR050523">
    <property type="entry name" value="AKR_Detox_Biosynth"/>
</dbReference>
<reference evidence="5" key="1">
    <citation type="submission" date="2016-10" db="EMBL/GenBank/DDBJ databases">
        <authorList>
            <person name="Varghese N."/>
            <person name="Submissions S."/>
        </authorList>
    </citation>
    <scope>NUCLEOTIDE SEQUENCE [LARGE SCALE GENOMIC DNA]</scope>
    <source>
        <strain evidence="5">DSM 45459</strain>
    </source>
</reference>
<evidence type="ECO:0000313" key="4">
    <source>
        <dbReference type="EMBL" id="SDR05770.1"/>
    </source>
</evidence>
<dbReference type="EMBL" id="FNKO01000002">
    <property type="protein sequence ID" value="SDR05770.1"/>
    <property type="molecule type" value="Genomic_DNA"/>
</dbReference>
<dbReference type="PANTHER" id="PTHR43364:SF4">
    <property type="entry name" value="NAD(P)-LINKED OXIDOREDUCTASE SUPERFAMILY PROTEIN"/>
    <property type="match status" value="1"/>
</dbReference>
<evidence type="ECO:0000313" key="5">
    <source>
        <dbReference type="Proteomes" id="UP000199301"/>
    </source>
</evidence>
<feature type="region of interest" description="Disordered" evidence="2">
    <location>
        <begin position="231"/>
        <end position="313"/>
    </location>
</feature>
<proteinExistence type="predicted"/>
<dbReference type="GO" id="GO:0005829">
    <property type="term" value="C:cytosol"/>
    <property type="evidence" value="ECO:0007669"/>
    <property type="project" value="TreeGrafter"/>
</dbReference>
<dbReference type="Proteomes" id="UP000199301">
    <property type="component" value="Unassembled WGS sequence"/>
</dbReference>
<name>A0A1H1FXZ6_9ACTN</name>
<organism evidence="4 5">
    <name type="scientific">Actinopolyspora saharensis</name>
    <dbReference type="NCBI Taxonomy" id="995062"/>
    <lineage>
        <taxon>Bacteria</taxon>
        <taxon>Bacillati</taxon>
        <taxon>Actinomycetota</taxon>
        <taxon>Actinomycetes</taxon>
        <taxon>Actinopolysporales</taxon>
        <taxon>Actinopolysporaceae</taxon>
        <taxon>Actinopolyspora</taxon>
    </lineage>
</organism>
<dbReference type="Pfam" id="PF00248">
    <property type="entry name" value="Aldo_ket_red"/>
    <property type="match status" value="1"/>
</dbReference>
<feature type="domain" description="NADP-dependent oxidoreductase" evidence="3">
    <location>
        <begin position="18"/>
        <end position="220"/>
    </location>
</feature>
<sequence>MRYRLLGRTGLRVSEFFLGAMHFSGGDGGVSREEAERVVDTYAEAGGNVVDTAVTYGEGHSEELVGEILEGRRDRFVLSTKYGMSRDGTDPNAAGSHRKNLVRSLESSLRKLRTDHIDLYWVHLWDRNTPLEETMRALDDVVRSGKVLYVGISDTPAWVVARANTLAEWKGWTPFAGLQVPYNLLNRDVERELLPMAEDMGLTLAAWSPLAHGKLRARGAGGQGEQRFLLRAGAGTRARRAGGTPRRRGGARGRSRSGGPDLAPEAFRDRAPDSGGEPCRAAREQPGGAGSRSRGGARPAARRVDAVLARVSR</sequence>
<keyword evidence="5" id="KW-1185">Reference proteome</keyword>
<gene>
    <name evidence="4" type="ORF">SAMN04489718_3304</name>
</gene>
<dbReference type="AlphaFoldDB" id="A0A1H1FXZ6"/>
<dbReference type="Gene3D" id="3.20.20.100">
    <property type="entry name" value="NADP-dependent oxidoreductase domain"/>
    <property type="match status" value="1"/>
</dbReference>
<protein>
    <submittedName>
        <fullName evidence="4">Predicted oxidoreductase</fullName>
    </submittedName>
</protein>
<evidence type="ECO:0000259" key="3">
    <source>
        <dbReference type="Pfam" id="PF00248"/>
    </source>
</evidence>
<dbReference type="InterPro" id="IPR023210">
    <property type="entry name" value="NADP_OxRdtase_dom"/>
</dbReference>